<keyword evidence="2" id="KW-1185">Reference proteome</keyword>
<comment type="caution">
    <text evidence="1">The sequence shown here is derived from an EMBL/GenBank/DDBJ whole genome shotgun (WGS) entry which is preliminary data.</text>
</comment>
<reference evidence="1 2" key="1">
    <citation type="submission" date="2024-09" db="EMBL/GenBank/DDBJ databases">
        <title>Chromosome-scale assembly of Riccia fluitans.</title>
        <authorList>
            <person name="Paukszto L."/>
            <person name="Sawicki J."/>
            <person name="Karawczyk K."/>
            <person name="Piernik-Szablinska J."/>
            <person name="Szczecinska M."/>
            <person name="Mazdziarz M."/>
        </authorList>
    </citation>
    <scope>NUCLEOTIDE SEQUENCE [LARGE SCALE GENOMIC DNA]</scope>
    <source>
        <strain evidence="1">Rf_01</strain>
        <tissue evidence="1">Aerial parts of the thallus</tissue>
    </source>
</reference>
<name>A0ABD1XL50_9MARC</name>
<gene>
    <name evidence="1" type="ORF">R1flu_027194</name>
</gene>
<sequence length="135" mass="15986">MARRRWRTDARAIVSRPYYQKVIFPYWMYVRVYLDRVNNLNGFLLEDCVKGYGMYYCTVGGCLMKNSRRCAVGHHIKKDDDMSIDNERIKKGGIEKWKARAVSDPRLSKRRRSTMIDWLPIDEGEIINMVRGTLM</sequence>
<evidence type="ECO:0000313" key="1">
    <source>
        <dbReference type="EMBL" id="KAL2608621.1"/>
    </source>
</evidence>
<dbReference type="AlphaFoldDB" id="A0ABD1XL50"/>
<accession>A0ABD1XL50</accession>
<dbReference type="Proteomes" id="UP001605036">
    <property type="component" value="Unassembled WGS sequence"/>
</dbReference>
<proteinExistence type="predicted"/>
<dbReference type="EMBL" id="JBHFFA010000008">
    <property type="protein sequence ID" value="KAL2608621.1"/>
    <property type="molecule type" value="Genomic_DNA"/>
</dbReference>
<protein>
    <submittedName>
        <fullName evidence="1">Uncharacterized protein</fullName>
    </submittedName>
</protein>
<evidence type="ECO:0000313" key="2">
    <source>
        <dbReference type="Proteomes" id="UP001605036"/>
    </source>
</evidence>
<organism evidence="1 2">
    <name type="scientific">Riccia fluitans</name>
    <dbReference type="NCBI Taxonomy" id="41844"/>
    <lineage>
        <taxon>Eukaryota</taxon>
        <taxon>Viridiplantae</taxon>
        <taxon>Streptophyta</taxon>
        <taxon>Embryophyta</taxon>
        <taxon>Marchantiophyta</taxon>
        <taxon>Marchantiopsida</taxon>
        <taxon>Marchantiidae</taxon>
        <taxon>Marchantiales</taxon>
        <taxon>Ricciaceae</taxon>
        <taxon>Riccia</taxon>
    </lineage>
</organism>